<evidence type="ECO:0000256" key="4">
    <source>
        <dbReference type="ARBA" id="ARBA00022475"/>
    </source>
</evidence>
<comment type="subcellular location">
    <subcellularLocation>
        <location evidence="1">Cell inner membrane</location>
        <topology evidence="1">Peripheral membrane protein</topology>
    </subcellularLocation>
</comment>
<keyword evidence="7" id="KW-0472">Membrane</keyword>
<comment type="similarity">
    <text evidence="2">Belongs to the ABC transporter superfamily.</text>
</comment>
<evidence type="ECO:0000259" key="8">
    <source>
        <dbReference type="PROSITE" id="PS50893"/>
    </source>
</evidence>
<evidence type="ECO:0000256" key="1">
    <source>
        <dbReference type="ARBA" id="ARBA00004417"/>
    </source>
</evidence>
<dbReference type="SMART" id="SM00382">
    <property type="entry name" value="AAA"/>
    <property type="match status" value="2"/>
</dbReference>
<evidence type="ECO:0000256" key="7">
    <source>
        <dbReference type="ARBA" id="ARBA00023136"/>
    </source>
</evidence>
<dbReference type="EMBL" id="JAUSVX010000007">
    <property type="protein sequence ID" value="MDQ0470747.1"/>
    <property type="molecule type" value="Genomic_DNA"/>
</dbReference>
<evidence type="ECO:0000256" key="5">
    <source>
        <dbReference type="ARBA" id="ARBA00022741"/>
    </source>
</evidence>
<sequence>MPEPAADALSLESLSVAYRAGGRDRTVLRDLSLTIRAGEAYGLVGESGCGKSTVALTAVRYLPKNGGVTGGRVRVGGQDVMRLDGEALRRLRSGTVSMVYQDPGKALNPSIRVGRQIAEIFELAGRPRGEAMDMAAAMLQRVRIADPLRVMQRYPHQLSGGMQQRVAIAMALATDPAMLILDEPTTGLDATVEAEVLDLIAQLRRDLKTSILFISHNLAVVAKMCDRVGVLYAGTLVEEGPTRSLFEDPRHPYTVALLRCLPRGGQRKDQGRLDTIPGFLPGPGASIAGCAFAERCALAEPRCRTEPPPLHDLGGRVSRCHRHELAPTLPRETPAQAAMPAAGASAGPVLRIDRLNKTYGSGDHAVRAVKDVSLTLESGRTLGLVGESGSGKTTLARLLLGLVPPDAGGTIELDGNTVPPLLEHRSPEQVKAMQIVFQNPDSALNRSHAISRIIGRACDRLGGLRGRAIRERLETLLRSVRLTERHLHAKPRQLSGGLKQRVAIARAFAGEPRIVVCDEPTSALDVSVQAAILNLLADLQAAHRASYIFISHDLGVVRYLADTVAVLYLGRIMEAGPSERVFAGPHHPYTEALLSAVPKLEGEASLRIRLEGEIPSASNPPSGCVFHTRCPRKLGPVCEREEPPLADAAPGHAIRCHIPLADLARLQGKAAALADAAP</sequence>
<dbReference type="Gene3D" id="3.40.50.300">
    <property type="entry name" value="P-loop containing nucleotide triphosphate hydrolases"/>
    <property type="match status" value="2"/>
</dbReference>
<accession>A0ABU0JC79</accession>
<dbReference type="InterPro" id="IPR013563">
    <property type="entry name" value="Oligopep_ABC_C"/>
</dbReference>
<dbReference type="PANTHER" id="PTHR43297:SF2">
    <property type="entry name" value="DIPEPTIDE TRANSPORT ATP-BINDING PROTEIN DPPD"/>
    <property type="match status" value="1"/>
</dbReference>
<keyword evidence="6 9" id="KW-0067">ATP-binding</keyword>
<dbReference type="InterPro" id="IPR003439">
    <property type="entry name" value="ABC_transporter-like_ATP-bd"/>
</dbReference>
<evidence type="ECO:0000256" key="2">
    <source>
        <dbReference type="ARBA" id="ARBA00005417"/>
    </source>
</evidence>
<dbReference type="GO" id="GO:0005524">
    <property type="term" value="F:ATP binding"/>
    <property type="evidence" value="ECO:0007669"/>
    <property type="project" value="UniProtKB-KW"/>
</dbReference>
<dbReference type="PROSITE" id="PS50893">
    <property type="entry name" value="ABC_TRANSPORTER_2"/>
    <property type="match status" value="2"/>
</dbReference>
<proteinExistence type="inferred from homology"/>
<dbReference type="RefSeq" id="WP_307274973.1">
    <property type="nucleotide sequence ID" value="NZ_JAUSVX010000007.1"/>
</dbReference>
<dbReference type="SUPFAM" id="SSF52540">
    <property type="entry name" value="P-loop containing nucleoside triphosphate hydrolases"/>
    <property type="match status" value="2"/>
</dbReference>
<dbReference type="InterPro" id="IPR050388">
    <property type="entry name" value="ABC_Ni/Peptide_Import"/>
</dbReference>
<reference evidence="9 10" key="1">
    <citation type="submission" date="2023-07" db="EMBL/GenBank/DDBJ databases">
        <title>Genomic Encyclopedia of Type Strains, Phase IV (KMG-IV): sequencing the most valuable type-strain genomes for metagenomic binning, comparative biology and taxonomic classification.</title>
        <authorList>
            <person name="Goeker M."/>
        </authorList>
    </citation>
    <scope>NUCLEOTIDE SEQUENCE [LARGE SCALE GENOMIC DNA]</scope>
    <source>
        <strain evidence="9 10">DSM 19619</strain>
    </source>
</reference>
<keyword evidence="3" id="KW-0813">Transport</keyword>
<dbReference type="PROSITE" id="PS00211">
    <property type="entry name" value="ABC_TRANSPORTER_1"/>
    <property type="match status" value="1"/>
</dbReference>
<organism evidence="9 10">
    <name type="scientific">Labrys wisconsinensis</name>
    <dbReference type="NCBI Taxonomy" id="425677"/>
    <lineage>
        <taxon>Bacteria</taxon>
        <taxon>Pseudomonadati</taxon>
        <taxon>Pseudomonadota</taxon>
        <taxon>Alphaproteobacteria</taxon>
        <taxon>Hyphomicrobiales</taxon>
        <taxon>Xanthobacteraceae</taxon>
        <taxon>Labrys</taxon>
    </lineage>
</organism>
<dbReference type="InterPro" id="IPR017871">
    <property type="entry name" value="ABC_transporter-like_CS"/>
</dbReference>
<dbReference type="InterPro" id="IPR027417">
    <property type="entry name" value="P-loop_NTPase"/>
</dbReference>
<comment type="caution">
    <text evidence="9">The sequence shown here is derived from an EMBL/GenBank/DDBJ whole genome shotgun (WGS) entry which is preliminary data.</text>
</comment>
<name>A0ABU0JC79_9HYPH</name>
<evidence type="ECO:0000313" key="9">
    <source>
        <dbReference type="EMBL" id="MDQ0470747.1"/>
    </source>
</evidence>
<dbReference type="PANTHER" id="PTHR43297">
    <property type="entry name" value="OLIGOPEPTIDE TRANSPORT ATP-BINDING PROTEIN APPD"/>
    <property type="match status" value="1"/>
</dbReference>
<dbReference type="NCBIfam" id="NF008453">
    <property type="entry name" value="PRK11308.1"/>
    <property type="match status" value="2"/>
</dbReference>
<keyword evidence="10" id="KW-1185">Reference proteome</keyword>
<dbReference type="Pfam" id="PF08352">
    <property type="entry name" value="oligo_HPY"/>
    <property type="match status" value="2"/>
</dbReference>
<evidence type="ECO:0000256" key="3">
    <source>
        <dbReference type="ARBA" id="ARBA00022448"/>
    </source>
</evidence>
<dbReference type="Pfam" id="PF00005">
    <property type="entry name" value="ABC_tran"/>
    <property type="match status" value="2"/>
</dbReference>
<protein>
    <submittedName>
        <fullName evidence="9">Peptide/nickel transport system ATP-binding protein</fullName>
    </submittedName>
</protein>
<dbReference type="CDD" id="cd03257">
    <property type="entry name" value="ABC_NikE_OppD_transporters"/>
    <property type="match status" value="2"/>
</dbReference>
<gene>
    <name evidence="9" type="ORF">QO011_003766</name>
</gene>
<keyword evidence="5" id="KW-0547">Nucleotide-binding</keyword>
<evidence type="ECO:0000313" key="10">
    <source>
        <dbReference type="Proteomes" id="UP001242480"/>
    </source>
</evidence>
<dbReference type="NCBIfam" id="TIGR01727">
    <property type="entry name" value="oligo_HPY"/>
    <property type="match status" value="2"/>
</dbReference>
<keyword evidence="4" id="KW-1003">Cell membrane</keyword>
<dbReference type="InterPro" id="IPR003593">
    <property type="entry name" value="AAA+_ATPase"/>
</dbReference>
<evidence type="ECO:0000256" key="6">
    <source>
        <dbReference type="ARBA" id="ARBA00022840"/>
    </source>
</evidence>
<feature type="domain" description="ABC transporter" evidence="8">
    <location>
        <begin position="9"/>
        <end position="258"/>
    </location>
</feature>
<dbReference type="Proteomes" id="UP001242480">
    <property type="component" value="Unassembled WGS sequence"/>
</dbReference>
<feature type="domain" description="ABC transporter" evidence="8">
    <location>
        <begin position="350"/>
        <end position="594"/>
    </location>
</feature>